<proteinExistence type="predicted"/>
<feature type="coiled-coil region" evidence="2">
    <location>
        <begin position="1295"/>
        <end position="1322"/>
    </location>
</feature>
<feature type="compositionally biased region" description="Basic and acidic residues" evidence="3">
    <location>
        <begin position="681"/>
        <end position="715"/>
    </location>
</feature>
<evidence type="ECO:0000256" key="1">
    <source>
        <dbReference type="PROSITE-ProRule" id="PRU00723"/>
    </source>
</evidence>
<dbReference type="OrthoDB" id="514276at2759"/>
<feature type="compositionally biased region" description="Acidic residues" evidence="3">
    <location>
        <begin position="602"/>
        <end position="611"/>
    </location>
</feature>
<evidence type="ECO:0000313" key="6">
    <source>
        <dbReference type="Proteomes" id="UP000242942"/>
    </source>
</evidence>
<feature type="region of interest" description="Disordered" evidence="3">
    <location>
        <begin position="1106"/>
        <end position="1125"/>
    </location>
</feature>
<keyword evidence="1" id="KW-0863">Zinc-finger</keyword>
<keyword evidence="1" id="KW-0479">Metal-binding</keyword>
<accession>A0A1D3TJU8</accession>
<protein>
    <recommendedName>
        <fullName evidence="4">C3H1-type domain-containing protein</fullName>
    </recommendedName>
</protein>
<gene>
    <name evidence="5" type="primary">PocGH01_11054600</name>
    <name evidence="5" type="ORF">POCGH01_11054600</name>
</gene>
<organism evidence="5 6">
    <name type="scientific">Plasmodium ovale</name>
    <name type="common">malaria parasite P. ovale</name>
    <dbReference type="NCBI Taxonomy" id="36330"/>
    <lineage>
        <taxon>Eukaryota</taxon>
        <taxon>Sar</taxon>
        <taxon>Alveolata</taxon>
        <taxon>Apicomplexa</taxon>
        <taxon>Aconoidasida</taxon>
        <taxon>Haemosporida</taxon>
        <taxon>Plasmodiidae</taxon>
        <taxon>Plasmodium</taxon>
        <taxon>Plasmodium (Plasmodium)</taxon>
    </lineage>
</organism>
<reference evidence="5 6" key="1">
    <citation type="submission" date="2016-06" db="EMBL/GenBank/DDBJ databases">
        <authorList>
            <consortium name="Pathogen Informatics"/>
        </authorList>
    </citation>
    <scope>NUCLEOTIDE SEQUENCE [LARGE SCALE GENOMIC DNA]</scope>
    <source>
        <strain evidence="5">PocGH01</strain>
    </source>
</reference>
<feature type="compositionally biased region" description="Basic and acidic residues" evidence="3">
    <location>
        <begin position="792"/>
        <end position="838"/>
    </location>
</feature>
<dbReference type="EMBL" id="LT594592">
    <property type="protein sequence ID" value="SCP05241.1"/>
    <property type="molecule type" value="Genomic_DNA"/>
</dbReference>
<feature type="compositionally biased region" description="Basic and acidic residues" evidence="3">
    <location>
        <begin position="565"/>
        <end position="576"/>
    </location>
</feature>
<evidence type="ECO:0000259" key="4">
    <source>
        <dbReference type="PROSITE" id="PS50103"/>
    </source>
</evidence>
<evidence type="ECO:0000313" key="5">
    <source>
        <dbReference type="EMBL" id="SCP05241.1"/>
    </source>
</evidence>
<dbReference type="GO" id="GO:0008270">
    <property type="term" value="F:zinc ion binding"/>
    <property type="evidence" value="ECO:0007669"/>
    <property type="project" value="UniProtKB-KW"/>
</dbReference>
<feature type="zinc finger region" description="C3H1-type" evidence="1">
    <location>
        <begin position="66"/>
        <end position="92"/>
    </location>
</feature>
<feature type="compositionally biased region" description="Low complexity" evidence="3">
    <location>
        <begin position="649"/>
        <end position="668"/>
    </location>
</feature>
<evidence type="ECO:0000256" key="2">
    <source>
        <dbReference type="SAM" id="Coils"/>
    </source>
</evidence>
<feature type="domain" description="C3H1-type" evidence="4">
    <location>
        <begin position="66"/>
        <end position="92"/>
    </location>
</feature>
<dbReference type="VEuPathDB" id="PlasmoDB:POWCR01_110048800"/>
<keyword evidence="1" id="KW-0862">Zinc</keyword>
<sequence>MSVGVPVTKSFNKLKKYPYEINKFDRRETNEYFYLPVDCPRMKKCDDAYCPLAHTKLEKIFHPIVYKTQACQMAKDGACDYFQKCAFYHDSNDKNEAHLNWTIWEKKWDKWRNNVDNILTQHNKNDKEIRRKVESILKIRMPHFNYNTNKNNIFMNKNTTFHSTWPNISGASSNSVVNSSIGGSMAGSNTIGSGITGSTTIGNGISGSNTVGSSITGSNNLGNGIPGSGNKVSSLNSLLHNSLNSSLSHCSTSPYNPTWGNKWLSGNKKSMKNVSENKYNNSYWMNELSDFGGGHLEKGSYSMNSNFVNKNNMYYDDTMSYNSNATDCGVNFDMLDNNAYKVVEFCFTDYDNNKNKSNWKDGTDNMHTQSVNSFFSRVVDRLEAEANHPPSVRGGIGSIDGIDGIGSICGSDGSTYARGSHVFQGLNYSKTCEYVSEEADGSRCRKADTLPTSFKDRFMSDINNLGGKFHLVNSKHFSNDSNNTSTFDNNYASLSTLFDVNENSRLSNLSSIANCNTFDHLTFDGVCRSNVKDFFPSSENEDGGREAGISRLLSDSGSNIRFIERERIKGADKQTGEEVQTGGEAPIGGEAQIEGETHTGEEEQTGEDAQAEGDTQTGEEASNGGGILLAGNSGKCTNKPQKKNKNKKNISNNVNNSSIGGNGSTSKSANITQHVGNQYDGEGKSETHDKKKSNKKEIRNNKSNNNEKEQDEKNGSRKISYQMERNGDESNNGDIVYMEKEKGKNGKGKNSENQVEKKGGNAEGNNSNWSKGMCRITKRNAVECVGGSNGVTKDKRGSDKGSDKSGDKAGDKSGDMNGDKSDDKNGDKSGDKSGEKSSEVGSGEVFSKKGITTCSPLSKKYIDAGTEGRKGNDWGNGKNRCNSGAINEASISVEKDNNKNKIKNSDGSCNINVREGKWSGGRANVGIGSWSSYSDEKGEKANVSEHTQKSVLYSRGSSSGAEKVTIGNTNIGDNEIDGSNIGANGSNNLPKVNINNTSNAYIHPISASTKQYNNNSLEKEKKKKDYEMAPFISGQDSESKHSNLHNTAKAVTPQFPFNSGNYDDDKKYVDGGEVITVDNNLTVGHLNDEDVVLVNESGDYTIGIEQSGQDTNQQGNLQRGQARDDPFFHTVGSNVKNSMRTYQKLGNKSVEFQRLQNGTSDASVWMDDRVDDIFKVENIPCDAYNNFFSKDELFNTIASHNFIPSSNSLENNCIESEINNGESSDYTNSLFNVFLSCNSINENYDVENEENNKFSKYSNTEEKNMTNICELFNTPSNNFNPFGNYNLYGHTCLQCKHYKTEINNLMLQIKFLREELFKYKRILITSGMWIENGDNKFSHNSYNWTGSKGFSGMCEKRNCTSSVEAND</sequence>
<keyword evidence="2" id="KW-0175">Coiled coil</keyword>
<dbReference type="Proteomes" id="UP000242942">
    <property type="component" value="Chromosome 11"/>
</dbReference>
<feature type="compositionally biased region" description="Polar residues" evidence="3">
    <location>
        <begin position="1106"/>
        <end position="1119"/>
    </location>
</feature>
<dbReference type="PROSITE" id="PS50103">
    <property type="entry name" value="ZF_C3H1"/>
    <property type="match status" value="1"/>
</dbReference>
<evidence type="ECO:0000256" key="3">
    <source>
        <dbReference type="SAM" id="MobiDB-lite"/>
    </source>
</evidence>
<feature type="region of interest" description="Disordered" evidence="3">
    <location>
        <begin position="565"/>
        <end position="850"/>
    </location>
</feature>
<dbReference type="InterPro" id="IPR000571">
    <property type="entry name" value="Znf_CCCH"/>
</dbReference>
<dbReference type="VEuPathDB" id="PlasmoDB:PocGH01_11054600"/>
<name>A0A1D3TJU8_PLAOA</name>
<keyword evidence="6" id="KW-1185">Reference proteome</keyword>